<feature type="compositionally biased region" description="Polar residues" evidence="1">
    <location>
        <begin position="20"/>
        <end position="30"/>
    </location>
</feature>
<comment type="caution">
    <text evidence="2">The sequence shown here is derived from an EMBL/GenBank/DDBJ whole genome shotgun (WGS) entry which is preliminary data.</text>
</comment>
<keyword evidence="3" id="KW-1185">Reference proteome</keyword>
<evidence type="ECO:0000256" key="1">
    <source>
        <dbReference type="SAM" id="MobiDB-lite"/>
    </source>
</evidence>
<evidence type="ECO:0000313" key="2">
    <source>
        <dbReference type="EMBL" id="GFT08767.1"/>
    </source>
</evidence>
<gene>
    <name evidence="2" type="ORF">NPIL_144841</name>
</gene>
<sequence length="43" mass="4969">KKKIGCYFLSGAQAKKMDQTSRMTQPIQTTRRGRKVKAAQRRD</sequence>
<name>A0A8X6TER3_NEPPI</name>
<dbReference type="EMBL" id="BMAW01057021">
    <property type="protein sequence ID" value="GFT08767.1"/>
    <property type="molecule type" value="Genomic_DNA"/>
</dbReference>
<feature type="region of interest" description="Disordered" evidence="1">
    <location>
        <begin position="17"/>
        <end position="43"/>
    </location>
</feature>
<accession>A0A8X6TER3</accession>
<protein>
    <submittedName>
        <fullName evidence="2">Uncharacterized protein</fullName>
    </submittedName>
</protein>
<feature type="non-terminal residue" evidence="2">
    <location>
        <position position="1"/>
    </location>
</feature>
<evidence type="ECO:0000313" key="3">
    <source>
        <dbReference type="Proteomes" id="UP000887013"/>
    </source>
</evidence>
<reference evidence="2" key="1">
    <citation type="submission" date="2020-08" db="EMBL/GenBank/DDBJ databases">
        <title>Multicomponent nature underlies the extraordinary mechanical properties of spider dragline silk.</title>
        <authorList>
            <person name="Kono N."/>
            <person name="Nakamura H."/>
            <person name="Mori M."/>
            <person name="Yoshida Y."/>
            <person name="Ohtoshi R."/>
            <person name="Malay A.D."/>
            <person name="Moran D.A.P."/>
            <person name="Tomita M."/>
            <person name="Numata K."/>
            <person name="Arakawa K."/>
        </authorList>
    </citation>
    <scope>NUCLEOTIDE SEQUENCE</scope>
</reference>
<feature type="compositionally biased region" description="Basic residues" evidence="1">
    <location>
        <begin position="31"/>
        <end position="43"/>
    </location>
</feature>
<dbReference type="Proteomes" id="UP000887013">
    <property type="component" value="Unassembled WGS sequence"/>
</dbReference>
<dbReference type="AlphaFoldDB" id="A0A8X6TER3"/>
<organism evidence="2 3">
    <name type="scientific">Nephila pilipes</name>
    <name type="common">Giant wood spider</name>
    <name type="synonym">Nephila maculata</name>
    <dbReference type="NCBI Taxonomy" id="299642"/>
    <lineage>
        <taxon>Eukaryota</taxon>
        <taxon>Metazoa</taxon>
        <taxon>Ecdysozoa</taxon>
        <taxon>Arthropoda</taxon>
        <taxon>Chelicerata</taxon>
        <taxon>Arachnida</taxon>
        <taxon>Araneae</taxon>
        <taxon>Araneomorphae</taxon>
        <taxon>Entelegynae</taxon>
        <taxon>Araneoidea</taxon>
        <taxon>Nephilidae</taxon>
        <taxon>Nephila</taxon>
    </lineage>
</organism>
<proteinExistence type="predicted"/>